<accession>A0A4P2R5X7</accession>
<organism evidence="1 2">
    <name type="scientific">Sorangium cellulosum</name>
    <name type="common">Polyangium cellulosum</name>
    <dbReference type="NCBI Taxonomy" id="56"/>
    <lineage>
        <taxon>Bacteria</taxon>
        <taxon>Pseudomonadati</taxon>
        <taxon>Myxococcota</taxon>
        <taxon>Polyangia</taxon>
        <taxon>Polyangiales</taxon>
        <taxon>Polyangiaceae</taxon>
        <taxon>Sorangium</taxon>
    </lineage>
</organism>
<protein>
    <recommendedName>
        <fullName evidence="3">AAA+ ATPase domain-containing protein</fullName>
    </recommendedName>
</protein>
<dbReference type="Proteomes" id="UP000295497">
    <property type="component" value="Chromosome"/>
</dbReference>
<evidence type="ECO:0008006" key="3">
    <source>
        <dbReference type="Google" id="ProtNLM"/>
    </source>
</evidence>
<dbReference type="PANTHER" id="PTHR47691">
    <property type="entry name" value="REGULATOR-RELATED"/>
    <property type="match status" value="1"/>
</dbReference>
<dbReference type="EMBL" id="CP012672">
    <property type="protein sequence ID" value="AUX37433.1"/>
    <property type="molecule type" value="Genomic_DNA"/>
</dbReference>
<evidence type="ECO:0000313" key="1">
    <source>
        <dbReference type="EMBL" id="AUX37433.1"/>
    </source>
</evidence>
<evidence type="ECO:0000313" key="2">
    <source>
        <dbReference type="Proteomes" id="UP000295497"/>
    </source>
</evidence>
<dbReference type="PANTHER" id="PTHR47691:SF3">
    <property type="entry name" value="HTH-TYPE TRANSCRIPTIONAL REGULATOR RV0890C-RELATED"/>
    <property type="match status" value="1"/>
</dbReference>
<dbReference type="Gene3D" id="3.40.50.300">
    <property type="entry name" value="P-loop containing nucleotide triphosphate hydrolases"/>
    <property type="match status" value="1"/>
</dbReference>
<dbReference type="SUPFAM" id="SSF52540">
    <property type="entry name" value="P-loop containing nucleoside triphosphate hydrolases"/>
    <property type="match status" value="1"/>
</dbReference>
<dbReference type="AlphaFoldDB" id="A0A4P2R5X7"/>
<proteinExistence type="predicted"/>
<gene>
    <name evidence="1" type="ORF">SOCE836_096570</name>
</gene>
<sequence>MTASPLVFPPRPPSLRGRRRELATLLSTVRASRPTRIALVGTGGSGKSTLACALGHKLAAELPGGIHWFRVGAWDARTLLGMLSLRFGAGPSPSLPALRRRLRALGEMLIVLDNHEHDRAVAELLDDLRDEAVTWVITARRCLVAGVSIFPVIAPLVTSGQSPFPAVASLTRLLRWNPVSLELADAIVASGAADVDELHRWLVAGGVDRVQVIDHEDDLPEVALLVAWIFRELSPTARRMLAVLSHSNGDHIDEASLATLARAGRSAADALASLRRFRLVQEPLAGRFALHATVRHAALKRTQFDQRRFFEHYVGLLERSPERLDLEQTHLFAAMDYAHDTGSVAAAIRVNELLSRLSL</sequence>
<dbReference type="RefSeq" id="WP_129580064.1">
    <property type="nucleotide sequence ID" value="NZ_CP012672.1"/>
</dbReference>
<dbReference type="InterPro" id="IPR027417">
    <property type="entry name" value="P-loop_NTPase"/>
</dbReference>
<reference evidence="1 2" key="1">
    <citation type="submission" date="2015-09" db="EMBL/GenBank/DDBJ databases">
        <title>Sorangium comparison.</title>
        <authorList>
            <person name="Zaburannyi N."/>
            <person name="Bunk B."/>
            <person name="Overmann J."/>
            <person name="Mueller R."/>
        </authorList>
    </citation>
    <scope>NUCLEOTIDE SEQUENCE [LARGE SCALE GENOMIC DNA]</scope>
    <source>
        <strain evidence="1 2">So ce836</strain>
    </source>
</reference>
<name>A0A4P2R5X7_SORCE</name>